<keyword evidence="9 13" id="KW-0862">Zinc</keyword>
<dbReference type="InterPro" id="IPR049980">
    <property type="entry name" value="LTA4H_cat"/>
</dbReference>
<dbReference type="SUPFAM" id="SSF48371">
    <property type="entry name" value="ARM repeat"/>
    <property type="match status" value="1"/>
</dbReference>
<dbReference type="CDD" id="cd09599">
    <property type="entry name" value="M1_LTA4H"/>
    <property type="match status" value="1"/>
</dbReference>
<dbReference type="Gene3D" id="2.60.40.1730">
    <property type="entry name" value="tricorn interacting facor f3 domain"/>
    <property type="match status" value="1"/>
</dbReference>
<evidence type="ECO:0000256" key="15">
    <source>
        <dbReference type="SAM" id="MobiDB-lite"/>
    </source>
</evidence>
<dbReference type="InterPro" id="IPR045357">
    <property type="entry name" value="Aminopeptidase_N-like_N"/>
</dbReference>
<evidence type="ECO:0000256" key="8">
    <source>
        <dbReference type="ARBA" id="ARBA00022801"/>
    </source>
</evidence>
<dbReference type="STRING" id="984485.A0A1E4RMU0"/>
<dbReference type="Pfam" id="PF01433">
    <property type="entry name" value="Peptidase_M1"/>
    <property type="match status" value="1"/>
</dbReference>
<dbReference type="GeneID" id="30997482"/>
<dbReference type="AlphaFoldDB" id="A0A1E4RMU0"/>
<evidence type="ECO:0000256" key="13">
    <source>
        <dbReference type="PIRSR" id="PIRSR612777-3"/>
    </source>
</evidence>
<evidence type="ECO:0000256" key="5">
    <source>
        <dbReference type="ARBA" id="ARBA00022490"/>
    </source>
</evidence>
<dbReference type="EC" id="3.3.2.10" evidence="14"/>
<dbReference type="Gene3D" id="1.25.40.320">
    <property type="entry name" value="Peptidase M1, leukotriene A4 hydrolase/aminopeptidase C-terminal domain"/>
    <property type="match status" value="1"/>
</dbReference>
<dbReference type="FunFam" id="3.30.2010.30:FF:000001">
    <property type="entry name" value="Leukotriene A(4) hydrolase"/>
    <property type="match status" value="1"/>
</dbReference>
<feature type="region of interest" description="Disordered" evidence="15">
    <location>
        <begin position="1"/>
        <end position="20"/>
    </location>
</feature>
<feature type="binding site" evidence="13">
    <location>
        <position position="293"/>
    </location>
    <ligand>
        <name>Zn(2+)</name>
        <dbReference type="ChEBI" id="CHEBI:29105"/>
        <note>catalytic</note>
    </ligand>
</feature>
<name>A0A1E4RMU0_9ASCO</name>
<dbReference type="Proteomes" id="UP000095085">
    <property type="component" value="Unassembled WGS sequence"/>
</dbReference>
<feature type="compositionally biased region" description="Polar residues" evidence="15">
    <location>
        <begin position="11"/>
        <end position="20"/>
    </location>
</feature>
<gene>
    <name evidence="17" type="ORF">HYPBUDRAFT_189797</name>
</gene>
<comment type="cofactor">
    <cofactor evidence="13 14">
        <name>Zn(2+)</name>
        <dbReference type="ChEBI" id="CHEBI:29105"/>
    </cofactor>
    <text evidence="13 14">Binds 1 zinc ion per subunit.</text>
</comment>
<dbReference type="InterPro" id="IPR038502">
    <property type="entry name" value="M1_LTA-4_hydro/amino_C_sf"/>
</dbReference>
<dbReference type="RefSeq" id="XP_020077661.1">
    <property type="nucleotide sequence ID" value="XM_020222933.1"/>
</dbReference>
<comment type="function">
    <text evidence="2">Aminopeptidase that preferentially cleaves di- and tripeptides. Also has low epoxide hydrolase activity (in vitro). Can hydrolyze the epoxide leukotriene LTA(4) but it forms preferentially 5,6-dihydroxy-7,9,11,14-eicosatetraenoic acid rather than the cytokine leukotriene B(4) as the product compared to the homologous mammalian enzyme (in vitro).</text>
</comment>
<dbReference type="OrthoDB" id="79562at2759"/>
<dbReference type="NCBIfam" id="TIGR02411">
    <property type="entry name" value="leuko_A4_hydro"/>
    <property type="match status" value="1"/>
</dbReference>
<dbReference type="InterPro" id="IPR016024">
    <property type="entry name" value="ARM-type_fold"/>
</dbReference>
<dbReference type="Gene3D" id="3.30.2010.30">
    <property type="match status" value="1"/>
</dbReference>
<comment type="similarity">
    <text evidence="4 14">Belongs to the peptidase M1 family.</text>
</comment>
<dbReference type="PANTHER" id="PTHR45726">
    <property type="entry name" value="LEUKOTRIENE A-4 HYDROLASE"/>
    <property type="match status" value="1"/>
</dbReference>
<proteinExistence type="inferred from homology"/>
<dbReference type="GO" id="GO:0006508">
    <property type="term" value="P:proteolysis"/>
    <property type="evidence" value="ECO:0007669"/>
    <property type="project" value="UniProtKB-KW"/>
</dbReference>
<dbReference type="Gene3D" id="1.10.390.10">
    <property type="entry name" value="Neutral Protease Domain 2"/>
    <property type="match status" value="1"/>
</dbReference>
<evidence type="ECO:0000256" key="4">
    <source>
        <dbReference type="ARBA" id="ARBA00010136"/>
    </source>
</evidence>
<sequence>MKWETAKRPSLGSSELDPSTQSNYSNFRVVNTGLDLKIEFSEKKVLGFVNFELENLSSSDRIVLDTSYLEIFEVSVNKTPVSYELVARVEPLGSALVVPLKSNDSKKLHLQIKYSTTAKCTALQFIEASTGPYLFSQCQAIHARSLYPCFDTPAIKSTFDMKVSSPYPTLMSGRPQEKYADDKDVYCFSQPIPIPSYLVALASGDIDKLPIGPRSDVYSEKFNLKDCQWEFEKDMETFIQIAEDLIFNYEWLKFDALVLPPSFPYGGMENPNITFATPTLISKDRLQVKVMAHELAHSWLGNLVTNCSWEHFWLNEGWTVYLERRILGALSTKEALSKGMSQENATKYGEQVRNFAAIIGWSGLVDTVKTLKPEFTSLVWNLKDKIDPDDAFSRIPYEKGFNFLFFLEKTLGLEDFNDFIKYYFAKFKYQSLDSYQFIDTLHDFFSKRNKDKILDSINWEAWLFSEGLPPVTPQFDTTLADECYQLAESWFKFAKSGVKLPELESSDISHYEPNQHALFLDTLNNQLSTLENISTDFISNFIQTYPFYAEVTNGEIKASWNALVIDHGKLAPENPIVTKFADWLGTVGRMKFVRPGYILLKKVNKDYAIKIFKVHQAKYHPICRSMVQKDLDLV</sequence>
<dbReference type="SMART" id="SM01263">
    <property type="entry name" value="Leuk-A4-hydro_C"/>
    <property type="match status" value="1"/>
</dbReference>
<dbReference type="GO" id="GO:0004301">
    <property type="term" value="F:epoxide hydrolase activity"/>
    <property type="evidence" value="ECO:0007669"/>
    <property type="project" value="UniProtKB-EC"/>
</dbReference>
<comment type="subcellular location">
    <subcellularLocation>
        <location evidence="3 14">Cytoplasm</location>
    </subcellularLocation>
</comment>
<protein>
    <recommendedName>
        <fullName evidence="14">Leukotriene A(4) hydrolase</fullName>
        <shortName evidence="14">LTA-4 hydrolase</shortName>
        <ecNumber evidence="14">3.3.2.10</ecNumber>
        <ecNumber evidence="14">3.4.11.-</ecNumber>
    </recommendedName>
</protein>
<dbReference type="GO" id="GO:0008270">
    <property type="term" value="F:zinc ion binding"/>
    <property type="evidence" value="ECO:0007669"/>
    <property type="project" value="InterPro"/>
</dbReference>
<reference evidence="18" key="1">
    <citation type="submission" date="2016-05" db="EMBL/GenBank/DDBJ databases">
        <title>Comparative genomics of biotechnologically important yeasts.</title>
        <authorList>
            <consortium name="DOE Joint Genome Institute"/>
            <person name="Riley R."/>
            <person name="Haridas S."/>
            <person name="Wolfe K.H."/>
            <person name="Lopes M.R."/>
            <person name="Hittinger C.T."/>
            <person name="Goker M."/>
            <person name="Salamov A."/>
            <person name="Wisecaver J."/>
            <person name="Long T.M."/>
            <person name="Aerts A.L."/>
            <person name="Barry K."/>
            <person name="Choi C."/>
            <person name="Clum A."/>
            <person name="Coughlan A.Y."/>
            <person name="Deshpande S."/>
            <person name="Douglass A.P."/>
            <person name="Hanson S.J."/>
            <person name="Klenk H.-P."/>
            <person name="Labutti K."/>
            <person name="Lapidus A."/>
            <person name="Lindquist E."/>
            <person name="Lipzen A."/>
            <person name="Meier-Kolthoff J.P."/>
            <person name="Ohm R.A."/>
            <person name="Otillar R.P."/>
            <person name="Pangilinan J."/>
            <person name="Peng Y."/>
            <person name="Rokas A."/>
            <person name="Rosa C.A."/>
            <person name="Scheuner C."/>
            <person name="Sibirny A.A."/>
            <person name="Slot J.C."/>
            <person name="Stielow J.B."/>
            <person name="Sun H."/>
            <person name="Kurtzman C.P."/>
            <person name="Blackwell M."/>
            <person name="Grigoriev I.V."/>
            <person name="Jeffries T.W."/>
        </authorList>
    </citation>
    <scope>NUCLEOTIDE SEQUENCE [LARGE SCALE GENOMIC DNA]</scope>
    <source>
        <strain evidence="18">NRRL Y-1933</strain>
    </source>
</reference>
<evidence type="ECO:0000256" key="10">
    <source>
        <dbReference type="ARBA" id="ARBA00023049"/>
    </source>
</evidence>
<feature type="binding site" evidence="12">
    <location>
        <begin position="589"/>
        <end position="591"/>
    </location>
    <ligand>
        <name>a peptide</name>
        <dbReference type="ChEBI" id="CHEBI:60466"/>
    </ligand>
</feature>
<dbReference type="SUPFAM" id="SSF63737">
    <property type="entry name" value="Leukotriene A4 hydrolase N-terminal domain"/>
    <property type="match status" value="1"/>
</dbReference>
<feature type="active site" description="Proton acceptor" evidence="11">
    <location>
        <position position="294"/>
    </location>
</feature>
<dbReference type="EMBL" id="KV454539">
    <property type="protein sequence ID" value="ODV68594.1"/>
    <property type="molecule type" value="Genomic_DNA"/>
</dbReference>
<dbReference type="GO" id="GO:0005829">
    <property type="term" value="C:cytosol"/>
    <property type="evidence" value="ECO:0007669"/>
    <property type="project" value="TreeGrafter"/>
</dbReference>
<evidence type="ECO:0000256" key="12">
    <source>
        <dbReference type="PIRSR" id="PIRSR612777-2"/>
    </source>
</evidence>
<dbReference type="Pfam" id="PF09127">
    <property type="entry name" value="Leuk-A4-hydro_C"/>
    <property type="match status" value="1"/>
</dbReference>
<keyword evidence="7 13" id="KW-0479">Metal-binding</keyword>
<evidence type="ECO:0000256" key="3">
    <source>
        <dbReference type="ARBA" id="ARBA00004496"/>
    </source>
</evidence>
<dbReference type="InterPro" id="IPR015211">
    <property type="entry name" value="Peptidase_M1_C"/>
</dbReference>
<dbReference type="SUPFAM" id="SSF55486">
    <property type="entry name" value="Metalloproteases ('zincins'), catalytic domain"/>
    <property type="match status" value="1"/>
</dbReference>
<keyword evidence="8 14" id="KW-0378">Hydrolase</keyword>
<dbReference type="GO" id="GO:0004177">
    <property type="term" value="F:aminopeptidase activity"/>
    <property type="evidence" value="ECO:0007669"/>
    <property type="project" value="TreeGrafter"/>
</dbReference>
<evidence type="ECO:0000256" key="11">
    <source>
        <dbReference type="PIRSR" id="PIRSR612777-1"/>
    </source>
</evidence>
<comment type="catalytic activity">
    <reaction evidence="1 14">
        <text>an epoxide + H2O = an ethanediol</text>
        <dbReference type="Rhea" id="RHEA:19037"/>
        <dbReference type="ChEBI" id="CHEBI:15377"/>
        <dbReference type="ChEBI" id="CHEBI:32955"/>
        <dbReference type="ChEBI" id="CHEBI:140594"/>
        <dbReference type="EC" id="3.3.2.10"/>
    </reaction>
</comment>
<evidence type="ECO:0000256" key="2">
    <source>
        <dbReference type="ARBA" id="ARBA00002142"/>
    </source>
</evidence>
<keyword evidence="5 14" id="KW-0963">Cytoplasm</keyword>
<evidence type="ECO:0000259" key="16">
    <source>
        <dbReference type="SMART" id="SM01263"/>
    </source>
</evidence>
<dbReference type="EC" id="3.4.11.-" evidence="14"/>
<keyword evidence="10 14" id="KW-0482">Metalloprotease</keyword>
<organism evidence="17 18">
    <name type="scientific">Hyphopichia burtonii NRRL Y-1933</name>
    <dbReference type="NCBI Taxonomy" id="984485"/>
    <lineage>
        <taxon>Eukaryota</taxon>
        <taxon>Fungi</taxon>
        <taxon>Dikarya</taxon>
        <taxon>Ascomycota</taxon>
        <taxon>Saccharomycotina</taxon>
        <taxon>Pichiomycetes</taxon>
        <taxon>Debaryomycetaceae</taxon>
        <taxon>Hyphopichia</taxon>
    </lineage>
</organism>
<evidence type="ECO:0000256" key="1">
    <source>
        <dbReference type="ARBA" id="ARBA00001268"/>
    </source>
</evidence>
<evidence type="ECO:0000313" key="18">
    <source>
        <dbReference type="Proteomes" id="UP000095085"/>
    </source>
</evidence>
<dbReference type="GO" id="GO:0008237">
    <property type="term" value="F:metallopeptidase activity"/>
    <property type="evidence" value="ECO:0007669"/>
    <property type="project" value="UniProtKB-KW"/>
</dbReference>
<feature type="active site" description="Proton donor" evidence="11">
    <location>
        <position position="397"/>
    </location>
</feature>
<dbReference type="InterPro" id="IPR027268">
    <property type="entry name" value="Peptidase_M4/M1_CTD_sf"/>
</dbReference>
<dbReference type="Pfam" id="PF17900">
    <property type="entry name" value="Peptidase_M1_N"/>
    <property type="match status" value="1"/>
</dbReference>
<evidence type="ECO:0000256" key="14">
    <source>
        <dbReference type="RuleBase" id="RU361141"/>
    </source>
</evidence>
<dbReference type="PRINTS" id="PR00756">
    <property type="entry name" value="ALADIPTASE"/>
</dbReference>
<feature type="binding site" evidence="12">
    <location>
        <begin position="264"/>
        <end position="269"/>
    </location>
    <ligand>
        <name>a peptide</name>
        <dbReference type="ChEBI" id="CHEBI:60466"/>
    </ligand>
</feature>
<accession>A0A1E4RMU0</accession>
<evidence type="ECO:0000256" key="6">
    <source>
        <dbReference type="ARBA" id="ARBA00022670"/>
    </source>
</evidence>
<dbReference type="PANTHER" id="PTHR45726:SF3">
    <property type="entry name" value="LEUKOTRIENE A-4 HYDROLASE"/>
    <property type="match status" value="1"/>
</dbReference>
<keyword evidence="18" id="KW-1185">Reference proteome</keyword>
<evidence type="ECO:0000256" key="9">
    <source>
        <dbReference type="ARBA" id="ARBA00022833"/>
    </source>
</evidence>
<dbReference type="InterPro" id="IPR014782">
    <property type="entry name" value="Peptidase_M1_dom"/>
</dbReference>
<dbReference type="InterPro" id="IPR012777">
    <property type="entry name" value="LTA4H"/>
</dbReference>
<feature type="binding site" evidence="13">
    <location>
        <position position="297"/>
    </location>
    <ligand>
        <name>Zn(2+)</name>
        <dbReference type="ChEBI" id="CHEBI:29105"/>
        <note>catalytic</note>
    </ligand>
</feature>
<feature type="domain" description="Peptidase M1 leukotriene A4 hydrolase/aminopeptidase C-terminal" evidence="16">
    <location>
        <begin position="478"/>
        <end position="631"/>
    </location>
</feature>
<dbReference type="FunFam" id="1.10.390.10:FF:000009">
    <property type="entry name" value="Leukotriene A(4) hydrolase"/>
    <property type="match status" value="1"/>
</dbReference>
<evidence type="ECO:0000256" key="7">
    <source>
        <dbReference type="ARBA" id="ARBA00022723"/>
    </source>
</evidence>
<feature type="binding site" evidence="13">
    <location>
        <position position="316"/>
    </location>
    <ligand>
        <name>Zn(2+)</name>
        <dbReference type="ChEBI" id="CHEBI:29105"/>
        <note>catalytic</note>
    </ligand>
</feature>
<dbReference type="InterPro" id="IPR034015">
    <property type="entry name" value="M1_LTA4H"/>
</dbReference>
<dbReference type="InterPro" id="IPR001930">
    <property type="entry name" value="Peptidase_M1"/>
</dbReference>
<keyword evidence="6 14" id="KW-0645">Protease</keyword>
<dbReference type="InterPro" id="IPR042097">
    <property type="entry name" value="Aminopeptidase_N-like_N_sf"/>
</dbReference>
<evidence type="ECO:0000313" key="17">
    <source>
        <dbReference type="EMBL" id="ODV68594.1"/>
    </source>
</evidence>
<feature type="binding site" evidence="12">
    <location>
        <begin position="137"/>
        <end position="139"/>
    </location>
    <ligand>
        <name>a peptide</name>
        <dbReference type="ChEBI" id="CHEBI:60466"/>
    </ligand>
</feature>